<gene>
    <name evidence="1" type="ORF">DDZ15_08835</name>
</gene>
<dbReference type="EMBL" id="QGGB01000006">
    <property type="protein sequence ID" value="PWN06611.1"/>
    <property type="molecule type" value="Genomic_DNA"/>
</dbReference>
<evidence type="ECO:0008006" key="3">
    <source>
        <dbReference type="Google" id="ProtNLM"/>
    </source>
</evidence>
<protein>
    <recommendedName>
        <fullName evidence="3">Gfo/Idh/MocA-like oxidoreductase N-terminal domain-containing protein</fullName>
    </recommendedName>
</protein>
<comment type="caution">
    <text evidence="1">The sequence shown here is derived from an EMBL/GenBank/DDBJ whole genome shotgun (WGS) entry which is preliminary data.</text>
</comment>
<sequence>MKVAVIGEKSRASAWEKHLRKLSVIKEVILSSSLFEDQNLRTVILVEDDPKTSLHLLDQSIRSGLNSFLVSRLPVDIKKLEQIYHISSEAGVTVQFSHWPSITPSTQWIRQQIQKPDLIQIKKEVRPLNYTIDKEMFDHHWTDEVAFIVKWMGGNVHRIEAKPVILEGTPLGLSLSMRFEDASVASIQFSGFSQEERHQRLFSDQQTLIDCNVLTQKMKAYRVNENKRITVQEKAFDPSDTAEWALQQFIKSIQMKRESIFSPYDALLTARIVEKVRNHMEKW</sequence>
<evidence type="ECO:0000313" key="2">
    <source>
        <dbReference type="Proteomes" id="UP000245533"/>
    </source>
</evidence>
<keyword evidence="2" id="KW-1185">Reference proteome</keyword>
<dbReference type="AlphaFoldDB" id="A0A316TSJ6"/>
<reference evidence="1 2" key="1">
    <citation type="submission" date="2018-05" db="EMBL/GenBank/DDBJ databases">
        <title>Rhodohalobacter halophilus gen. nov., sp. nov., a moderately halophilic member of the family Balneolaceae.</title>
        <authorList>
            <person name="Liu Z.-W."/>
        </authorList>
    </citation>
    <scope>NUCLEOTIDE SEQUENCE [LARGE SCALE GENOMIC DNA]</scope>
    <source>
        <strain evidence="1 2">8A47</strain>
    </source>
</reference>
<accession>A0A316TSJ6</accession>
<dbReference type="RefSeq" id="WP_109646726.1">
    <property type="nucleotide sequence ID" value="NZ_QGGB01000006.1"/>
</dbReference>
<dbReference type="Proteomes" id="UP000245533">
    <property type="component" value="Unassembled WGS sequence"/>
</dbReference>
<name>A0A316TSJ6_9BACT</name>
<evidence type="ECO:0000313" key="1">
    <source>
        <dbReference type="EMBL" id="PWN06611.1"/>
    </source>
</evidence>
<proteinExistence type="predicted"/>
<dbReference type="Gene3D" id="3.30.360.10">
    <property type="entry name" value="Dihydrodipicolinate Reductase, domain 2"/>
    <property type="match status" value="1"/>
</dbReference>
<dbReference type="OrthoDB" id="1523437at2"/>
<organism evidence="1 2">
    <name type="scientific">Rhodohalobacter mucosus</name>
    <dbReference type="NCBI Taxonomy" id="2079485"/>
    <lineage>
        <taxon>Bacteria</taxon>
        <taxon>Pseudomonadati</taxon>
        <taxon>Balneolota</taxon>
        <taxon>Balneolia</taxon>
        <taxon>Balneolales</taxon>
        <taxon>Balneolaceae</taxon>
        <taxon>Rhodohalobacter</taxon>
    </lineage>
</organism>